<evidence type="ECO:0000313" key="2">
    <source>
        <dbReference type="Proteomes" id="UP000481643"/>
    </source>
</evidence>
<evidence type="ECO:0008006" key="3">
    <source>
        <dbReference type="Google" id="ProtNLM"/>
    </source>
</evidence>
<dbReference type="Proteomes" id="UP000481643">
    <property type="component" value="Unassembled WGS sequence"/>
</dbReference>
<dbReference type="EMBL" id="WBVX01000029">
    <property type="protein sequence ID" value="KAB2680017.1"/>
    <property type="molecule type" value="Genomic_DNA"/>
</dbReference>
<organism evidence="1 2">
    <name type="scientific">Brucella tritici</name>
    <dbReference type="NCBI Taxonomy" id="94626"/>
    <lineage>
        <taxon>Bacteria</taxon>
        <taxon>Pseudomonadati</taxon>
        <taxon>Pseudomonadota</taxon>
        <taxon>Alphaproteobacteria</taxon>
        <taxon>Hyphomicrobiales</taxon>
        <taxon>Brucellaceae</taxon>
        <taxon>Brucella/Ochrobactrum group</taxon>
        <taxon>Brucella</taxon>
    </lineage>
</organism>
<name>A0A6L3Y9M2_9HYPH</name>
<gene>
    <name evidence="1" type="ORF">F9L08_21710</name>
</gene>
<sequence length="82" mass="9097">MNVKSGTKIISVVLPAEVLSKIEAIAEATEHLVDWRISRVLRTYPLNEGRDVLNSIEGNDQITVGKFVDTEGVIVDLEHLIK</sequence>
<proteinExistence type="predicted"/>
<dbReference type="AlphaFoldDB" id="A0A6L3Y9M2"/>
<protein>
    <recommendedName>
        <fullName evidence="3">CopG family transcriptional regulator</fullName>
    </recommendedName>
</protein>
<reference evidence="1 2" key="1">
    <citation type="submission" date="2019-09" db="EMBL/GenBank/DDBJ databases">
        <title>Taxonomic organization of the family Brucellaceae based on a phylogenomic approach.</title>
        <authorList>
            <person name="Leclercq S."/>
            <person name="Cloeckaert A."/>
            <person name="Zygmunt M.S."/>
        </authorList>
    </citation>
    <scope>NUCLEOTIDE SEQUENCE [LARGE SCALE GENOMIC DNA]</scope>
    <source>
        <strain evidence="1 2">WS1830</strain>
    </source>
</reference>
<accession>A0A6L3Y9M2</accession>
<dbReference type="RefSeq" id="WP_151652898.1">
    <property type="nucleotide sequence ID" value="NZ_WBVX01000029.1"/>
</dbReference>
<evidence type="ECO:0000313" key="1">
    <source>
        <dbReference type="EMBL" id="KAB2680017.1"/>
    </source>
</evidence>
<comment type="caution">
    <text evidence="1">The sequence shown here is derived from an EMBL/GenBank/DDBJ whole genome shotgun (WGS) entry which is preliminary data.</text>
</comment>